<organism evidence="2 3">
    <name type="scientific">Pelodiscus sinensis</name>
    <name type="common">Chinese softshell turtle</name>
    <name type="synonym">Trionyx sinensis</name>
    <dbReference type="NCBI Taxonomy" id="13735"/>
    <lineage>
        <taxon>Eukaryota</taxon>
        <taxon>Metazoa</taxon>
        <taxon>Chordata</taxon>
        <taxon>Craniata</taxon>
        <taxon>Vertebrata</taxon>
        <taxon>Euteleostomi</taxon>
        <taxon>Archelosauria</taxon>
        <taxon>Testudinata</taxon>
        <taxon>Testudines</taxon>
        <taxon>Cryptodira</taxon>
        <taxon>Trionychia</taxon>
        <taxon>Trionychidae</taxon>
        <taxon>Pelodiscus</taxon>
    </lineage>
</organism>
<dbReference type="OMA" id="CISALEC"/>
<evidence type="ECO:0000259" key="1">
    <source>
        <dbReference type="PROSITE" id="PS50878"/>
    </source>
</evidence>
<proteinExistence type="predicted"/>
<reference evidence="2" key="3">
    <citation type="submission" date="2025-08" db="UniProtKB">
        <authorList>
            <consortium name="Ensembl"/>
        </authorList>
    </citation>
    <scope>IDENTIFICATION</scope>
</reference>
<dbReference type="PANTHER" id="PTHR33332">
    <property type="entry name" value="REVERSE TRANSCRIPTASE DOMAIN-CONTAINING PROTEIN"/>
    <property type="match status" value="1"/>
</dbReference>
<name>K7EYD9_PELSI</name>
<dbReference type="Proteomes" id="UP000007267">
    <property type="component" value="Unassembled WGS sequence"/>
</dbReference>
<dbReference type="Ensembl" id="ENSPSIT00000000799.1">
    <property type="protein sequence ID" value="ENSPSIP00000000799.1"/>
    <property type="gene ID" value="ENSPSIG00000000799.1"/>
</dbReference>
<dbReference type="GeneTree" id="ENSGT01150000286902"/>
<dbReference type="CDD" id="cd01650">
    <property type="entry name" value="RT_nLTR_like"/>
    <property type="match status" value="1"/>
</dbReference>
<sequence>MQFCISALECGLEASSPPFWLRGLITKYCCFHPNQTKTDKAIAEKLNDFFASVFTAEDVGEIPESAPSFVGDESEELSRIEVSLEEVLEQIEKLNVNKSPGPDGIHPRVLKELKWEIAELLSVVCNLSFKSASVPNDWKVANVTPIFKKGSRGDPGNYRPVSLTSVPGKLVETIVKNKIVKHVEEHNLLDKSQHGFCKGKSCLTNLLEFLEGVNKHADKGDPVDIVYLDFQKAFDKVPHQRLLCKLHGHGIRGKVLSWIENWLKDRKQRVGINGKFSDWRGVTSGVPQGSVLGPILFNLFINDLEKGVSSEVVKFADDTKLFRIVKTEADCEGLQEDLTKLSDWATKWQMKFNVDKCKVMHIGKNNPNYTYSMMGANLATTNQERDLGVIVDSSLKTSTQCAAAVKKANRMLGIIRKGIENKTQNILLPLYKTMVRPHLEYCVQMWSPHLKKDILALERVQKRATKMIRGLERVPYEERLKRLGLFSLEKRRLRGDMIEVYKIMSGVERADKEKLFISSHNRRTRGHQMKLMGSRFKTNKRKFFFTQRVVNLWNSLPEEAVKARTIIEFKEKLDNFMEVRSIKGC</sequence>
<keyword evidence="3" id="KW-1185">Reference proteome</keyword>
<dbReference type="AlphaFoldDB" id="K7EYD9"/>
<accession>K7EYD9</accession>
<dbReference type="InterPro" id="IPR000477">
    <property type="entry name" value="RT_dom"/>
</dbReference>
<dbReference type="eggNOG" id="KOG1075">
    <property type="taxonomic scope" value="Eukaryota"/>
</dbReference>
<dbReference type="HOGENOM" id="CLU_000680_20_5_1"/>
<reference evidence="2" key="4">
    <citation type="submission" date="2025-09" db="UniProtKB">
        <authorList>
            <consortium name="Ensembl"/>
        </authorList>
    </citation>
    <scope>IDENTIFICATION</scope>
</reference>
<dbReference type="EMBL" id="AGCU01094663">
    <property type="status" value="NOT_ANNOTATED_CDS"/>
    <property type="molecule type" value="Genomic_DNA"/>
</dbReference>
<protein>
    <recommendedName>
        <fullName evidence="1">Reverse transcriptase domain-containing protein</fullName>
    </recommendedName>
</protein>
<reference evidence="3" key="1">
    <citation type="submission" date="2011-10" db="EMBL/GenBank/DDBJ databases">
        <authorList>
            <consortium name="Soft-shell Turtle Genome Consortium"/>
        </authorList>
    </citation>
    <scope>NUCLEOTIDE SEQUENCE [LARGE SCALE GENOMIC DNA]</scope>
    <source>
        <strain evidence="3">Daiwa-1</strain>
    </source>
</reference>
<dbReference type="PRINTS" id="PR01345">
    <property type="entry name" value="CERVTRCPTASE"/>
</dbReference>
<reference evidence="3" key="2">
    <citation type="journal article" date="2013" name="Nat. Genet.">
        <title>The draft genomes of soft-shell turtle and green sea turtle yield insights into the development and evolution of the turtle-specific body plan.</title>
        <authorList>
            <person name="Wang Z."/>
            <person name="Pascual-Anaya J."/>
            <person name="Zadissa A."/>
            <person name="Li W."/>
            <person name="Niimura Y."/>
            <person name="Huang Z."/>
            <person name="Li C."/>
            <person name="White S."/>
            <person name="Xiong Z."/>
            <person name="Fang D."/>
            <person name="Wang B."/>
            <person name="Ming Y."/>
            <person name="Chen Y."/>
            <person name="Zheng Y."/>
            <person name="Kuraku S."/>
            <person name="Pignatelli M."/>
            <person name="Herrero J."/>
            <person name="Beal K."/>
            <person name="Nozawa M."/>
            <person name="Li Q."/>
            <person name="Wang J."/>
            <person name="Zhang H."/>
            <person name="Yu L."/>
            <person name="Shigenobu S."/>
            <person name="Wang J."/>
            <person name="Liu J."/>
            <person name="Flicek P."/>
            <person name="Searle S."/>
            <person name="Wang J."/>
            <person name="Kuratani S."/>
            <person name="Yin Y."/>
            <person name="Aken B."/>
            <person name="Zhang G."/>
            <person name="Irie N."/>
        </authorList>
    </citation>
    <scope>NUCLEOTIDE SEQUENCE [LARGE SCALE GENOMIC DNA]</scope>
    <source>
        <strain evidence="3">Daiwa-1</strain>
    </source>
</reference>
<feature type="domain" description="Reverse transcriptase" evidence="1">
    <location>
        <begin position="127"/>
        <end position="378"/>
    </location>
</feature>
<dbReference type="Pfam" id="PF00078">
    <property type="entry name" value="RVT_1"/>
    <property type="match status" value="1"/>
</dbReference>
<evidence type="ECO:0000313" key="2">
    <source>
        <dbReference type="Ensembl" id="ENSPSIP00000000799.1"/>
    </source>
</evidence>
<dbReference type="InterPro" id="IPR043502">
    <property type="entry name" value="DNA/RNA_pol_sf"/>
</dbReference>
<dbReference type="PROSITE" id="PS50878">
    <property type="entry name" value="RT_POL"/>
    <property type="match status" value="1"/>
</dbReference>
<evidence type="ECO:0000313" key="3">
    <source>
        <dbReference type="Proteomes" id="UP000007267"/>
    </source>
</evidence>
<dbReference type="SUPFAM" id="SSF56672">
    <property type="entry name" value="DNA/RNA polymerases"/>
    <property type="match status" value="1"/>
</dbReference>